<dbReference type="EMBL" id="AZQP01000023">
    <property type="protein sequence ID" value="EYE88342.1"/>
    <property type="molecule type" value="Genomic_DNA"/>
</dbReference>
<keyword evidence="3 4" id="KW-0501">Molybdenum cofactor biosynthesis</keyword>
<evidence type="ECO:0000256" key="1">
    <source>
        <dbReference type="ARBA" id="ARBA00005046"/>
    </source>
</evidence>
<dbReference type="InterPro" id="IPR001453">
    <property type="entry name" value="MoaB/Mog_dom"/>
</dbReference>
<name>A0A017RUH4_9CLOT</name>
<organism evidence="6 7">
    <name type="scientific">Fervidicella metallireducens AeB</name>
    <dbReference type="NCBI Taxonomy" id="1403537"/>
    <lineage>
        <taxon>Bacteria</taxon>
        <taxon>Bacillati</taxon>
        <taxon>Bacillota</taxon>
        <taxon>Clostridia</taxon>
        <taxon>Eubacteriales</taxon>
        <taxon>Clostridiaceae</taxon>
        <taxon>Fervidicella</taxon>
    </lineage>
</organism>
<dbReference type="PANTHER" id="PTHR43764:SF1">
    <property type="entry name" value="MOLYBDOPTERIN MOLYBDOTRANSFERASE"/>
    <property type="match status" value="1"/>
</dbReference>
<evidence type="ECO:0000313" key="7">
    <source>
        <dbReference type="Proteomes" id="UP000019681"/>
    </source>
</evidence>
<dbReference type="AlphaFoldDB" id="A0A017RUH4"/>
<dbReference type="InterPro" id="IPR036425">
    <property type="entry name" value="MoaB/Mog-like_dom_sf"/>
</dbReference>
<evidence type="ECO:0000256" key="3">
    <source>
        <dbReference type="ARBA" id="ARBA00023150"/>
    </source>
</evidence>
<dbReference type="InterPro" id="IPR012245">
    <property type="entry name" value="MoaB"/>
</dbReference>
<dbReference type="PIRSF" id="PIRSF006443">
    <property type="entry name" value="MoaB"/>
    <property type="match status" value="1"/>
</dbReference>
<keyword evidence="7" id="KW-1185">Reference proteome</keyword>
<protein>
    <recommendedName>
        <fullName evidence="2 4">Molybdenum cofactor biosynthesis protein B</fullName>
    </recommendedName>
</protein>
<dbReference type="Pfam" id="PF00994">
    <property type="entry name" value="MoCF_biosynth"/>
    <property type="match status" value="1"/>
</dbReference>
<comment type="similarity">
    <text evidence="4">Belongs to the MoaB/Mog family.</text>
</comment>
<reference evidence="6 7" key="1">
    <citation type="journal article" date="2014" name="Genome Announc.">
        <title>Draft Genome Sequence of Fervidicella metallireducens Strain AeBT, an Iron-Reducing Thermoanaerobe from the Great Artesian Basin.</title>
        <authorList>
            <person name="Patel B.K."/>
        </authorList>
    </citation>
    <scope>NUCLEOTIDE SEQUENCE [LARGE SCALE GENOMIC DNA]</scope>
    <source>
        <strain evidence="6 7">AeB</strain>
    </source>
</reference>
<comment type="function">
    <text evidence="4">May be involved in the biosynthesis of molybdopterin.</text>
</comment>
<dbReference type="UniPathway" id="UPA00344"/>
<dbReference type="NCBIfam" id="TIGR00177">
    <property type="entry name" value="molyb_syn"/>
    <property type="match status" value="1"/>
</dbReference>
<comment type="caution">
    <text evidence="6">The sequence shown here is derived from an EMBL/GenBank/DDBJ whole genome shotgun (WGS) entry which is preliminary data.</text>
</comment>
<dbReference type="STRING" id="1403537.Q428_08520"/>
<dbReference type="Gene3D" id="3.40.980.10">
    <property type="entry name" value="MoaB/Mog-like domain"/>
    <property type="match status" value="1"/>
</dbReference>
<comment type="pathway">
    <text evidence="1 4">Cofactor biosynthesis; molybdopterin biosynthesis.</text>
</comment>
<gene>
    <name evidence="6" type="ORF">Q428_08520</name>
</gene>
<dbReference type="PANTHER" id="PTHR43764">
    <property type="entry name" value="MOLYBDENUM COFACTOR BIOSYNTHESIS"/>
    <property type="match status" value="1"/>
</dbReference>
<accession>A0A017RUH4</accession>
<evidence type="ECO:0000259" key="5">
    <source>
        <dbReference type="SMART" id="SM00852"/>
    </source>
</evidence>
<dbReference type="Proteomes" id="UP000019681">
    <property type="component" value="Unassembled WGS sequence"/>
</dbReference>
<dbReference type="SUPFAM" id="SSF53218">
    <property type="entry name" value="Molybdenum cofactor biosynthesis proteins"/>
    <property type="match status" value="1"/>
</dbReference>
<sequence length="161" mass="17595">MKAGIITVSDKGSLGLRTDTSGPKIKELLWKIGCEVVDYVIIPDEREIISQEIIRMCEKDLHMVFTTGGTGFSKRDVTPEATTDVVERLIPGIPEAMRMKSLQITPKAMLSRGIAGIRGNTIIINLPGSEKAVKEHLEVILPVLKHGVEILRGESFECGNG</sequence>
<evidence type="ECO:0000313" key="6">
    <source>
        <dbReference type="EMBL" id="EYE88342.1"/>
    </source>
</evidence>
<feature type="domain" description="MoaB/Mog" evidence="5">
    <location>
        <begin position="4"/>
        <end position="147"/>
    </location>
</feature>
<evidence type="ECO:0000256" key="4">
    <source>
        <dbReference type="PIRNR" id="PIRNR006443"/>
    </source>
</evidence>
<dbReference type="InterPro" id="IPR051920">
    <property type="entry name" value="MPT_Adenylyltrnsfr/MoaC-Rel"/>
</dbReference>
<proteinExistence type="inferred from homology"/>
<evidence type="ECO:0000256" key="2">
    <source>
        <dbReference type="ARBA" id="ARBA00015262"/>
    </source>
</evidence>
<dbReference type="CDD" id="cd00886">
    <property type="entry name" value="MogA_MoaB"/>
    <property type="match status" value="1"/>
</dbReference>
<dbReference type="GO" id="GO:0006777">
    <property type="term" value="P:Mo-molybdopterin cofactor biosynthetic process"/>
    <property type="evidence" value="ECO:0007669"/>
    <property type="project" value="UniProtKB-UniRule"/>
</dbReference>
<dbReference type="SMART" id="SM00852">
    <property type="entry name" value="MoCF_biosynth"/>
    <property type="match status" value="1"/>
</dbReference>